<sequence length="167" mass="19759">MRCPYCGSLDDKVLESRTMANGESIRRRRECVSCGFRFTSYERIEEKPFMVVKRDGRRQPYDRTKLEKGIERALEKRPVSYDTKENILNDIEDQAIMKGRTNREIATSELGEIVLERLYETDKVAYIRFASVYRHFENLDEFIKEARKIKKDKSSELSKAEKAEEKK</sequence>
<evidence type="ECO:0000313" key="10">
    <source>
        <dbReference type="EMBL" id="MBB5225344.1"/>
    </source>
</evidence>
<comment type="caution">
    <text evidence="10">The sequence shown here is derived from an EMBL/GenBank/DDBJ whole genome shotgun (WGS) entry which is preliminary data.</text>
</comment>
<comment type="cofactor">
    <cofactor evidence="8">
        <name>Zn(2+)</name>
        <dbReference type="ChEBI" id="CHEBI:29105"/>
    </cofactor>
    <text evidence="8">Binds 1 zinc ion.</text>
</comment>
<keyword evidence="2 8" id="KW-0547">Nucleotide-binding</keyword>
<dbReference type="GO" id="GO:0008270">
    <property type="term" value="F:zinc ion binding"/>
    <property type="evidence" value="ECO:0007669"/>
    <property type="project" value="UniProtKB-UniRule"/>
</dbReference>
<dbReference type="Pfam" id="PF22811">
    <property type="entry name" value="Zn_ribbon_NrdR"/>
    <property type="match status" value="1"/>
</dbReference>
<evidence type="ECO:0000256" key="3">
    <source>
        <dbReference type="ARBA" id="ARBA00022771"/>
    </source>
</evidence>
<name>A0A7W8G7V7_9SPIR</name>
<keyword evidence="8" id="KW-0862">Zinc</keyword>
<keyword evidence="1 8" id="KW-0678">Repressor</keyword>
<keyword evidence="4 8" id="KW-0067">ATP-binding</keyword>
<keyword evidence="7 8" id="KW-0804">Transcription</keyword>
<dbReference type="PROSITE" id="PS51161">
    <property type="entry name" value="ATP_CONE"/>
    <property type="match status" value="1"/>
</dbReference>
<dbReference type="GO" id="GO:0005524">
    <property type="term" value="F:ATP binding"/>
    <property type="evidence" value="ECO:0007669"/>
    <property type="project" value="UniProtKB-UniRule"/>
</dbReference>
<feature type="zinc finger region" evidence="8">
    <location>
        <begin position="3"/>
        <end position="34"/>
    </location>
</feature>
<proteinExistence type="inferred from homology"/>
<evidence type="ECO:0000256" key="7">
    <source>
        <dbReference type="ARBA" id="ARBA00023163"/>
    </source>
</evidence>
<keyword evidence="5 8" id="KW-0805">Transcription regulation</keyword>
<dbReference type="EMBL" id="JACHFQ010000002">
    <property type="protein sequence ID" value="MBB5225344.1"/>
    <property type="molecule type" value="Genomic_DNA"/>
</dbReference>
<dbReference type="PANTHER" id="PTHR30455">
    <property type="entry name" value="TRANSCRIPTIONAL REPRESSOR NRDR"/>
    <property type="match status" value="1"/>
</dbReference>
<keyword evidence="8" id="KW-0479">Metal-binding</keyword>
<evidence type="ECO:0000256" key="4">
    <source>
        <dbReference type="ARBA" id="ARBA00022840"/>
    </source>
</evidence>
<keyword evidence="6 8" id="KW-0238">DNA-binding</keyword>
<accession>A0A7W8G7V7</accession>
<organism evidence="10 11">
    <name type="scientific">Treponema ruminis</name>
    <dbReference type="NCBI Taxonomy" id="744515"/>
    <lineage>
        <taxon>Bacteria</taxon>
        <taxon>Pseudomonadati</taxon>
        <taxon>Spirochaetota</taxon>
        <taxon>Spirochaetia</taxon>
        <taxon>Spirochaetales</taxon>
        <taxon>Treponemataceae</taxon>
        <taxon>Treponema</taxon>
    </lineage>
</organism>
<evidence type="ECO:0000256" key="5">
    <source>
        <dbReference type="ARBA" id="ARBA00023015"/>
    </source>
</evidence>
<reference evidence="10 11" key="1">
    <citation type="submission" date="2020-08" db="EMBL/GenBank/DDBJ databases">
        <title>Genomic Encyclopedia of Type Strains, Phase IV (KMG-IV): sequencing the most valuable type-strain genomes for metagenomic binning, comparative biology and taxonomic classification.</title>
        <authorList>
            <person name="Goeker M."/>
        </authorList>
    </citation>
    <scope>NUCLEOTIDE SEQUENCE [LARGE SCALE GENOMIC DNA]</scope>
    <source>
        <strain evidence="10 11">DSM 103462</strain>
    </source>
</reference>
<comment type="similarity">
    <text evidence="8">Belongs to the NrdR family.</text>
</comment>
<dbReference type="InterPro" id="IPR055173">
    <property type="entry name" value="NrdR-like_N"/>
</dbReference>
<dbReference type="InterPro" id="IPR003796">
    <property type="entry name" value="RNR_NrdR-like"/>
</dbReference>
<dbReference type="HAMAP" id="MF_00440">
    <property type="entry name" value="NrdR"/>
    <property type="match status" value="1"/>
</dbReference>
<evidence type="ECO:0000256" key="6">
    <source>
        <dbReference type="ARBA" id="ARBA00023125"/>
    </source>
</evidence>
<dbReference type="RefSeq" id="WP_184657537.1">
    <property type="nucleotide sequence ID" value="NZ_CP031518.1"/>
</dbReference>
<dbReference type="NCBIfam" id="TIGR00244">
    <property type="entry name" value="transcriptional regulator NrdR"/>
    <property type="match status" value="1"/>
</dbReference>
<dbReference type="GO" id="GO:0003677">
    <property type="term" value="F:DNA binding"/>
    <property type="evidence" value="ECO:0007669"/>
    <property type="project" value="UniProtKB-KW"/>
</dbReference>
<evidence type="ECO:0000256" key="8">
    <source>
        <dbReference type="HAMAP-Rule" id="MF_00440"/>
    </source>
</evidence>
<protein>
    <recommendedName>
        <fullName evidence="8">Transcriptional repressor NrdR</fullName>
    </recommendedName>
</protein>
<dbReference type="PANTHER" id="PTHR30455:SF2">
    <property type="entry name" value="TRANSCRIPTIONAL REPRESSOR NRDR"/>
    <property type="match status" value="1"/>
</dbReference>
<evidence type="ECO:0000259" key="9">
    <source>
        <dbReference type="PROSITE" id="PS51161"/>
    </source>
</evidence>
<dbReference type="AlphaFoldDB" id="A0A7W8G7V7"/>
<dbReference type="InterPro" id="IPR005144">
    <property type="entry name" value="ATP-cone_dom"/>
</dbReference>
<feature type="domain" description="ATP-cone" evidence="9">
    <location>
        <begin position="49"/>
        <end position="141"/>
    </location>
</feature>
<dbReference type="Pfam" id="PF03477">
    <property type="entry name" value="ATP-cone"/>
    <property type="match status" value="1"/>
</dbReference>
<comment type="function">
    <text evidence="8">Negatively regulates transcription of bacterial ribonucleotide reductase nrd genes and operons by binding to NrdR-boxes.</text>
</comment>
<dbReference type="GO" id="GO:0045892">
    <property type="term" value="P:negative regulation of DNA-templated transcription"/>
    <property type="evidence" value="ECO:0007669"/>
    <property type="project" value="UniProtKB-UniRule"/>
</dbReference>
<gene>
    <name evidence="8" type="primary">nrdR</name>
    <name evidence="10" type="ORF">HNP76_000688</name>
</gene>
<keyword evidence="11" id="KW-1185">Reference proteome</keyword>
<keyword evidence="3 8" id="KW-0863">Zinc-finger</keyword>
<evidence type="ECO:0000256" key="1">
    <source>
        <dbReference type="ARBA" id="ARBA00022491"/>
    </source>
</evidence>
<evidence type="ECO:0000256" key="2">
    <source>
        <dbReference type="ARBA" id="ARBA00022741"/>
    </source>
</evidence>
<evidence type="ECO:0000313" key="11">
    <source>
        <dbReference type="Proteomes" id="UP000518887"/>
    </source>
</evidence>
<dbReference type="Proteomes" id="UP000518887">
    <property type="component" value="Unassembled WGS sequence"/>
</dbReference>